<reference evidence="1" key="1">
    <citation type="submission" date="2023-03" db="EMBL/GenBank/DDBJ databases">
        <title>Massive genome expansion in bonnet fungi (Mycena s.s.) driven by repeated elements and novel gene families across ecological guilds.</title>
        <authorList>
            <consortium name="Lawrence Berkeley National Laboratory"/>
            <person name="Harder C.B."/>
            <person name="Miyauchi S."/>
            <person name="Viragh M."/>
            <person name="Kuo A."/>
            <person name="Thoen E."/>
            <person name="Andreopoulos B."/>
            <person name="Lu D."/>
            <person name="Skrede I."/>
            <person name="Drula E."/>
            <person name="Henrissat B."/>
            <person name="Morin E."/>
            <person name="Kohler A."/>
            <person name="Barry K."/>
            <person name="LaButti K."/>
            <person name="Morin E."/>
            <person name="Salamov A."/>
            <person name="Lipzen A."/>
            <person name="Mereny Z."/>
            <person name="Hegedus B."/>
            <person name="Baldrian P."/>
            <person name="Stursova M."/>
            <person name="Weitz H."/>
            <person name="Taylor A."/>
            <person name="Grigoriev I.V."/>
            <person name="Nagy L.G."/>
            <person name="Martin F."/>
            <person name="Kauserud H."/>
        </authorList>
    </citation>
    <scope>NUCLEOTIDE SEQUENCE</scope>
    <source>
        <strain evidence="1">CBHHK173m</strain>
    </source>
</reference>
<protein>
    <submittedName>
        <fullName evidence="1">Uncharacterized protein</fullName>
    </submittedName>
</protein>
<evidence type="ECO:0000313" key="1">
    <source>
        <dbReference type="EMBL" id="KAJ7104190.1"/>
    </source>
</evidence>
<dbReference type="AlphaFoldDB" id="A0AAD6Y285"/>
<comment type="caution">
    <text evidence="1">The sequence shown here is derived from an EMBL/GenBank/DDBJ whole genome shotgun (WGS) entry which is preliminary data.</text>
</comment>
<dbReference type="Proteomes" id="UP001222325">
    <property type="component" value="Unassembled WGS sequence"/>
</dbReference>
<evidence type="ECO:0000313" key="2">
    <source>
        <dbReference type="Proteomes" id="UP001222325"/>
    </source>
</evidence>
<proteinExistence type="predicted"/>
<accession>A0AAD6Y285</accession>
<keyword evidence="2" id="KW-1185">Reference proteome</keyword>
<dbReference type="EMBL" id="JARJCN010000001">
    <property type="protein sequence ID" value="KAJ7104190.1"/>
    <property type="molecule type" value="Genomic_DNA"/>
</dbReference>
<sequence>MMPLQEARGLTTVMFAVRPCRVPWPRRFCRSLTSYSPKVYAYPFKLSSAQAVAQLDPIVGGSFLRPELQMQKIVPVYFPAWFIDAEVEASVLAGPTALGAKEGRVTVIFNNSYLPGHTMSKLSSISLLSKQLERSRPIPFSPALGNQYDTEVTCLPFKTTPFAILDAVKSLRPDDCVWNNLRIDPSSIHTNLISAYPVLMPLYLAQYASAEDGTRKSMTLTAIVEANHEHGRIIVENFIDPDVASVLPAWMLPDLDEFRYHGAGAANFANISTLTLPPEWNAPEFGSVANWLDTFLTAETLQELVDTDAGKMDDLRIRPFNDEEATSVRTFFRLGEERAEAHTFLNESGANPLQEVKDYTASFDTHRENALPKWWKDWQKSVTEKTKPT</sequence>
<gene>
    <name evidence="1" type="ORF">B0H15DRAFT_13595</name>
</gene>
<name>A0AAD6Y285_9AGAR</name>
<organism evidence="1 2">
    <name type="scientific">Mycena belliarum</name>
    <dbReference type="NCBI Taxonomy" id="1033014"/>
    <lineage>
        <taxon>Eukaryota</taxon>
        <taxon>Fungi</taxon>
        <taxon>Dikarya</taxon>
        <taxon>Basidiomycota</taxon>
        <taxon>Agaricomycotina</taxon>
        <taxon>Agaricomycetes</taxon>
        <taxon>Agaricomycetidae</taxon>
        <taxon>Agaricales</taxon>
        <taxon>Marasmiineae</taxon>
        <taxon>Mycenaceae</taxon>
        <taxon>Mycena</taxon>
    </lineage>
</organism>